<name>A0ABR7XKT0_9BACT</name>
<evidence type="ECO:0000313" key="2">
    <source>
        <dbReference type="Proteomes" id="UP000625551"/>
    </source>
</evidence>
<sequence>MQILANYRMKKLTKILWLLAITLLSNPVLGQQRQVDVAGAAQVQMLLSDEQVRLVHSQPWYAAGERLWYKAFVNRNSSNPPSKALYVTLLDARGNTIINQRLVVEEGMANSDIELPKELPSGNYTLVAATNWMKNFSEKQQYREQLLIVNPREVMALRNIKANHKPLHVQFFPESNSLLAGKTSRVTVLVTNAAGIGIAAQGTVTDSTGRAVASFRSDDTGVGAFELKADLEQAYVAQVQAEGYQTLRVALPKAKQNGLALSVTEKSNTGIKVDVRSTMPWAYTLLAESGGKVYFTHSAKGTGEVTVPWQEKPGEAVRLMLLNPGGLVEAEQSVMYPGIAPALQVSTDRRQYGTRQQVSVTLQGIPQAVTAAVAVAAQQADSHRPLAGNPVTGGNAGEGSQFLAHTADEGLWQDILQGKKEGSHAREPIVEPISRAGIARPFISSTFVTRTDTAFVQALPPSVVAYAQKIHTLAHINEIYGLTEPHAPAILPRLPADRVYKLDDYIAFNNVEEAIKEVTTNIRMRKKKGRQTVRLLYVAPGTKRMMKQEPLYLLDGVIVDGMEEMLALDLNDIASIEIAWSEEKLYAGNLGQMVDNGMFAIYTKSGEAREQLKEKGLPMLYEQYNLPQNFISLSGIPGEGGPSTPDLKQLIFWEPTLHLGPDGKAKFTFYTSDETGTFRVKVLGQTAEGIPVSGEAEFEVKLVN</sequence>
<keyword evidence="2" id="KW-1185">Reference proteome</keyword>
<gene>
    <name evidence="1" type="ORF">H9Q13_17155</name>
</gene>
<dbReference type="Proteomes" id="UP000625551">
    <property type="component" value="Unassembled WGS sequence"/>
</dbReference>
<dbReference type="Gene3D" id="2.60.40.1930">
    <property type="match status" value="1"/>
</dbReference>
<accession>A0ABR7XKT0</accession>
<proteinExistence type="predicted"/>
<evidence type="ECO:0008006" key="3">
    <source>
        <dbReference type="Google" id="ProtNLM"/>
    </source>
</evidence>
<protein>
    <recommendedName>
        <fullName evidence="3">MG2 domain-containing protein</fullName>
    </recommendedName>
</protein>
<evidence type="ECO:0000313" key="1">
    <source>
        <dbReference type="EMBL" id="MBD1398901.1"/>
    </source>
</evidence>
<comment type="caution">
    <text evidence="1">The sequence shown here is derived from an EMBL/GenBank/DDBJ whole genome shotgun (WGS) entry which is preliminary data.</text>
</comment>
<reference evidence="1 2" key="1">
    <citation type="submission" date="2020-09" db="EMBL/GenBank/DDBJ databases">
        <title>Genome sequencing and assembly of Pontibacter sp.</title>
        <authorList>
            <person name="Chhetri G."/>
        </authorList>
    </citation>
    <scope>NUCLEOTIDE SEQUENCE [LARGE SCALE GENOMIC DNA]</scope>
    <source>
        <strain evidence="1 2">JH31</strain>
    </source>
</reference>
<organism evidence="1 2">
    <name type="scientific">Pontibacter aquaedesilientis</name>
    <dbReference type="NCBI Taxonomy" id="2766980"/>
    <lineage>
        <taxon>Bacteria</taxon>
        <taxon>Pseudomonadati</taxon>
        <taxon>Bacteroidota</taxon>
        <taxon>Cytophagia</taxon>
        <taxon>Cytophagales</taxon>
        <taxon>Hymenobacteraceae</taxon>
        <taxon>Pontibacter</taxon>
    </lineage>
</organism>
<dbReference type="EMBL" id="JACXAJ010000012">
    <property type="protein sequence ID" value="MBD1398901.1"/>
    <property type="molecule type" value="Genomic_DNA"/>
</dbReference>